<dbReference type="Pfam" id="PF00071">
    <property type="entry name" value="Ras"/>
    <property type="match status" value="1"/>
</dbReference>
<gene>
    <name evidence="4" type="ORF">LCGC14_1099500</name>
</gene>
<dbReference type="SMART" id="SM00177">
    <property type="entry name" value="ARF"/>
    <property type="match status" value="1"/>
</dbReference>
<keyword evidence="2" id="KW-0342">GTP-binding</keyword>
<dbReference type="SMART" id="SM00173">
    <property type="entry name" value="RAS"/>
    <property type="match status" value="1"/>
</dbReference>
<accession>A0A0F9M9X7</accession>
<dbReference type="GO" id="GO:0003924">
    <property type="term" value="F:GTPase activity"/>
    <property type="evidence" value="ECO:0007669"/>
    <property type="project" value="InterPro"/>
</dbReference>
<evidence type="ECO:0000256" key="2">
    <source>
        <dbReference type="ARBA" id="ARBA00023134"/>
    </source>
</evidence>
<dbReference type="GO" id="GO:0005525">
    <property type="term" value="F:GTP binding"/>
    <property type="evidence" value="ECO:0007669"/>
    <property type="project" value="UniProtKB-KW"/>
</dbReference>
<dbReference type="SMART" id="SM00176">
    <property type="entry name" value="RAN"/>
    <property type="match status" value="1"/>
</dbReference>
<keyword evidence="1" id="KW-0547">Nucleotide-binding</keyword>
<feature type="coiled-coil region" evidence="3">
    <location>
        <begin position="122"/>
        <end position="156"/>
    </location>
</feature>
<comment type="caution">
    <text evidence="4">The sequence shown here is derived from an EMBL/GenBank/DDBJ whole genome shotgun (WGS) entry which is preliminary data.</text>
</comment>
<dbReference type="PROSITE" id="PS51420">
    <property type="entry name" value="RHO"/>
    <property type="match status" value="1"/>
</dbReference>
<organism evidence="4">
    <name type="scientific">marine sediment metagenome</name>
    <dbReference type="NCBI Taxonomy" id="412755"/>
    <lineage>
        <taxon>unclassified sequences</taxon>
        <taxon>metagenomes</taxon>
        <taxon>ecological metagenomes</taxon>
    </lineage>
</organism>
<dbReference type="EMBL" id="LAZR01004942">
    <property type="protein sequence ID" value="KKN04225.1"/>
    <property type="molecule type" value="Genomic_DNA"/>
</dbReference>
<evidence type="ECO:0000256" key="3">
    <source>
        <dbReference type="SAM" id="Coils"/>
    </source>
</evidence>
<dbReference type="InterPro" id="IPR050227">
    <property type="entry name" value="Rab"/>
</dbReference>
<dbReference type="InterPro" id="IPR027417">
    <property type="entry name" value="P-loop_NTPase"/>
</dbReference>
<dbReference type="SMART" id="SM00175">
    <property type="entry name" value="RAB"/>
    <property type="match status" value="1"/>
</dbReference>
<evidence type="ECO:0008006" key="5">
    <source>
        <dbReference type="Google" id="ProtNLM"/>
    </source>
</evidence>
<dbReference type="NCBIfam" id="TIGR00231">
    <property type="entry name" value="small_GTP"/>
    <property type="match status" value="1"/>
</dbReference>
<dbReference type="PROSITE" id="PS51419">
    <property type="entry name" value="RAB"/>
    <property type="match status" value="1"/>
</dbReference>
<keyword evidence="3" id="KW-0175">Coiled coil</keyword>
<dbReference type="PANTHER" id="PTHR47977">
    <property type="entry name" value="RAS-RELATED PROTEIN RAB"/>
    <property type="match status" value="1"/>
</dbReference>
<dbReference type="FunFam" id="3.40.50.300:FF:001329">
    <property type="entry name" value="Small GTP-binding protein, putative"/>
    <property type="match status" value="1"/>
</dbReference>
<dbReference type="InterPro" id="IPR001806">
    <property type="entry name" value="Small_GTPase"/>
</dbReference>
<name>A0A0F9M9X7_9ZZZZ</name>
<reference evidence="4" key="1">
    <citation type="journal article" date="2015" name="Nature">
        <title>Complex archaea that bridge the gap between prokaryotes and eukaryotes.</title>
        <authorList>
            <person name="Spang A."/>
            <person name="Saw J.H."/>
            <person name="Jorgensen S.L."/>
            <person name="Zaremba-Niedzwiedzka K."/>
            <person name="Martijn J."/>
            <person name="Lind A.E."/>
            <person name="van Eijk R."/>
            <person name="Schleper C."/>
            <person name="Guy L."/>
            <person name="Ettema T.J."/>
        </authorList>
    </citation>
    <scope>NUCLEOTIDE SEQUENCE</scope>
</reference>
<dbReference type="PRINTS" id="PR00449">
    <property type="entry name" value="RASTRNSFRMNG"/>
</dbReference>
<dbReference type="AlphaFoldDB" id="A0A0F9M9X7"/>
<protein>
    <recommendedName>
        <fullName evidence="5">GTP-binding protein</fullName>
    </recommendedName>
</protein>
<evidence type="ECO:0000313" key="4">
    <source>
        <dbReference type="EMBL" id="KKN04225.1"/>
    </source>
</evidence>
<dbReference type="PROSITE" id="PS51417">
    <property type="entry name" value="ARF"/>
    <property type="match status" value="1"/>
</dbReference>
<dbReference type="SUPFAM" id="SSF52540">
    <property type="entry name" value="P-loop containing nucleoside triphosphate hydrolases"/>
    <property type="match status" value="1"/>
</dbReference>
<proteinExistence type="predicted"/>
<dbReference type="SMART" id="SM00174">
    <property type="entry name" value="RHO"/>
    <property type="match status" value="1"/>
</dbReference>
<dbReference type="Gene3D" id="3.40.50.300">
    <property type="entry name" value="P-loop containing nucleotide triphosphate hydrolases"/>
    <property type="match status" value="1"/>
</dbReference>
<dbReference type="InterPro" id="IPR005225">
    <property type="entry name" value="Small_GTP-bd"/>
</dbReference>
<evidence type="ECO:0000256" key="1">
    <source>
        <dbReference type="ARBA" id="ARBA00022741"/>
    </source>
</evidence>
<sequence length="348" mass="39895">SEEIIQAIVYTILDERIGPQPLLWYPIDLKEEIRMSVGIKSITMLTTDYGVMPNSLVIIPFPSFNLKGIIKYIERQEDSYRGGVEVSTITLLFNETDDIIFYKYMDYLETAFSEYAERIIDLENKKANTDEIFAEINNLRNKLTEILNDLRNKEKTTSKLEAFPEEAENGVSITGYNFKIVVCGDPSVGKSSTILRFTDNAFMRTYIPTLGVAISEKNLTVNNLTINLILWDIAGQSKFELMRRHFYQGTEGVILIFDLTNRKTFESIPNWYKDLKKNVTPPQEKLTGFILGNKEDLVSDIEVTVEEAMEIANEFDLEYIETSALTGKNIEESFFKLSEALLNSRKKI</sequence>
<dbReference type="PROSITE" id="PS51421">
    <property type="entry name" value="RAS"/>
    <property type="match status" value="1"/>
</dbReference>
<dbReference type="CDD" id="cd00154">
    <property type="entry name" value="Rab"/>
    <property type="match status" value="1"/>
</dbReference>
<feature type="non-terminal residue" evidence="4">
    <location>
        <position position="1"/>
    </location>
</feature>